<protein>
    <recommendedName>
        <fullName evidence="1">Protein kinase domain-containing protein</fullName>
    </recommendedName>
</protein>
<dbReference type="SUPFAM" id="SSF56112">
    <property type="entry name" value="Protein kinase-like (PK-like)"/>
    <property type="match status" value="1"/>
</dbReference>
<dbReference type="EMBL" id="JAABLM010000001">
    <property type="protein sequence ID" value="NBL63862.1"/>
    <property type="molecule type" value="Genomic_DNA"/>
</dbReference>
<organism evidence="2 3">
    <name type="scientific">Flavobacterium ichthyis</name>
    <dbReference type="NCBI Taxonomy" id="2698827"/>
    <lineage>
        <taxon>Bacteria</taxon>
        <taxon>Pseudomonadati</taxon>
        <taxon>Bacteroidota</taxon>
        <taxon>Flavobacteriia</taxon>
        <taxon>Flavobacteriales</taxon>
        <taxon>Flavobacteriaceae</taxon>
        <taxon>Flavobacterium</taxon>
    </lineage>
</organism>
<dbReference type="InterPro" id="IPR000719">
    <property type="entry name" value="Prot_kinase_dom"/>
</dbReference>
<proteinExistence type="predicted"/>
<evidence type="ECO:0000259" key="1">
    <source>
        <dbReference type="PROSITE" id="PS50011"/>
    </source>
</evidence>
<evidence type="ECO:0000313" key="2">
    <source>
        <dbReference type="EMBL" id="NBL63862.1"/>
    </source>
</evidence>
<dbReference type="RefSeq" id="WP_166535688.1">
    <property type="nucleotide sequence ID" value="NZ_JAABLM010000001.1"/>
</dbReference>
<name>A0ABW9Z5M2_9FLAO</name>
<dbReference type="Gene3D" id="1.10.510.10">
    <property type="entry name" value="Transferase(Phosphotransferase) domain 1"/>
    <property type="match status" value="1"/>
</dbReference>
<dbReference type="InterPro" id="IPR011009">
    <property type="entry name" value="Kinase-like_dom_sf"/>
</dbReference>
<feature type="domain" description="Protein kinase" evidence="1">
    <location>
        <begin position="33"/>
        <end position="300"/>
    </location>
</feature>
<dbReference type="PROSITE" id="PS50011">
    <property type="entry name" value="PROTEIN_KINASE_DOM"/>
    <property type="match status" value="1"/>
</dbReference>
<accession>A0ABW9Z5M2</accession>
<gene>
    <name evidence="2" type="ORF">GV828_01465</name>
</gene>
<keyword evidence="3" id="KW-1185">Reference proteome</keyword>
<evidence type="ECO:0000313" key="3">
    <source>
        <dbReference type="Proteomes" id="UP000798602"/>
    </source>
</evidence>
<reference evidence="3" key="1">
    <citation type="submission" date="2020-01" db="EMBL/GenBank/DDBJ databases">
        <title>Sphingomonas sp. strain CSW-10.</title>
        <authorList>
            <person name="Chen W.-M."/>
        </authorList>
    </citation>
    <scope>NUCLEOTIDE SEQUENCE [LARGE SCALE GENOMIC DNA]</scope>
    <source>
        <strain evidence="3">NST-5</strain>
    </source>
</reference>
<sequence length="600" mass="69173">MSINKQDIVTAILNSDTFLKVPELKGAKPRIESNGKPYAFVGGFNMVFQLEHQHKKWAFRVWHVPMGEHTNRYRKISKYLSEKKLPYFADFIYDEKGILVNGNLLDTIRMEWLEGKLLKEYLEENLGNKNKLTKLADDFLEMCKTLRENNISHGDLQEGNILIDRNGNIKLVDYDSICIPEIEGQKELVTGLKGYQHPSRFKAGKASLKADYFSELVIYLSILALSENSNLWNKYQVKDTQYLLFTETDFEDFADSEIYNDLQKLSNSIKSLTRILNSYLSENNYLNLTSFEHYLKAPKIINFGSNEKEVLKGKTIELSWNIENYDKISINNGVGNVTEKHSISVSPTNTATYKLLAENAFDKTEKELNITVLPLPKIKEFRAKHQKIEFGKETEIVWDFENVEKVELNYAGNLEVISNKGNKVISPSEDTNYKIIFTALDGVTKEEKTLKVQVFKRIEIETFTTDYEYIVESLPIELNWKINNASGIKLCSNIDKEIDVTTKNKISLKPKRNQYFYLKASNDLFTVESEKINIEVQNLPTLPRFENIIPAGKELIPVFTLDFSENVNNILTESQISFQKAIKNNKRFNLLESLKTILSK</sequence>
<dbReference type="Proteomes" id="UP000798602">
    <property type="component" value="Unassembled WGS sequence"/>
</dbReference>
<comment type="caution">
    <text evidence="2">The sequence shown here is derived from an EMBL/GenBank/DDBJ whole genome shotgun (WGS) entry which is preliminary data.</text>
</comment>
<dbReference type="Pfam" id="PF00069">
    <property type="entry name" value="Pkinase"/>
    <property type="match status" value="1"/>
</dbReference>